<feature type="DNA-binding region" description="H-T-H motif" evidence="2">
    <location>
        <begin position="42"/>
        <end position="61"/>
    </location>
</feature>
<organism evidence="4 5">
    <name type="scientific">Rhizobium aethiopicum</name>
    <dbReference type="NCBI Taxonomy" id="1138170"/>
    <lineage>
        <taxon>Bacteria</taxon>
        <taxon>Pseudomonadati</taxon>
        <taxon>Pseudomonadota</taxon>
        <taxon>Alphaproteobacteria</taxon>
        <taxon>Hyphomicrobiales</taxon>
        <taxon>Rhizobiaceae</taxon>
        <taxon>Rhizobium/Agrobacterium group</taxon>
        <taxon>Rhizobium</taxon>
    </lineage>
</organism>
<dbReference type="Gene3D" id="1.10.357.10">
    <property type="entry name" value="Tetracycline Repressor, domain 2"/>
    <property type="match status" value="1"/>
</dbReference>
<dbReference type="PROSITE" id="PS50977">
    <property type="entry name" value="HTH_TETR_2"/>
    <property type="match status" value="1"/>
</dbReference>
<gene>
    <name evidence="4" type="ORF">GGD53_004300</name>
</gene>
<reference evidence="4 5" key="1">
    <citation type="submission" date="2020-08" db="EMBL/GenBank/DDBJ databases">
        <title>Genomic Encyclopedia of Type Strains, Phase IV (KMG-V): Genome sequencing to study the core and pangenomes of soil and plant-associated prokaryotes.</title>
        <authorList>
            <person name="Whitman W."/>
        </authorList>
    </citation>
    <scope>NUCLEOTIDE SEQUENCE [LARGE SCALE GENOMIC DNA]</scope>
    <source>
        <strain evidence="4 5">SEMIA 4074</strain>
    </source>
</reference>
<evidence type="ECO:0000313" key="4">
    <source>
        <dbReference type="EMBL" id="MBB4194122.1"/>
    </source>
</evidence>
<proteinExistence type="predicted"/>
<feature type="domain" description="HTH tetR-type" evidence="3">
    <location>
        <begin position="19"/>
        <end position="79"/>
    </location>
</feature>
<keyword evidence="1 2" id="KW-0238">DNA-binding</keyword>
<dbReference type="Pfam" id="PF00440">
    <property type="entry name" value="TetR_N"/>
    <property type="match status" value="1"/>
</dbReference>
<dbReference type="EMBL" id="JACIFV010000017">
    <property type="protein sequence ID" value="MBB4194122.1"/>
    <property type="molecule type" value="Genomic_DNA"/>
</dbReference>
<keyword evidence="5" id="KW-1185">Reference proteome</keyword>
<accession>A0A7W6QAT5</accession>
<protein>
    <submittedName>
        <fullName evidence="4">AcrR family transcriptional regulator</fullName>
    </submittedName>
</protein>
<dbReference type="InterPro" id="IPR001647">
    <property type="entry name" value="HTH_TetR"/>
</dbReference>
<dbReference type="SUPFAM" id="SSF46689">
    <property type="entry name" value="Homeodomain-like"/>
    <property type="match status" value="1"/>
</dbReference>
<evidence type="ECO:0000256" key="1">
    <source>
        <dbReference type="ARBA" id="ARBA00023125"/>
    </source>
</evidence>
<dbReference type="GO" id="GO:0003677">
    <property type="term" value="F:DNA binding"/>
    <property type="evidence" value="ECO:0007669"/>
    <property type="project" value="UniProtKB-UniRule"/>
</dbReference>
<name>A0A7W6QAT5_9HYPH</name>
<evidence type="ECO:0000256" key="2">
    <source>
        <dbReference type="PROSITE-ProRule" id="PRU00335"/>
    </source>
</evidence>
<evidence type="ECO:0000259" key="3">
    <source>
        <dbReference type="PROSITE" id="PS50977"/>
    </source>
</evidence>
<dbReference type="Proteomes" id="UP000524492">
    <property type="component" value="Unassembled WGS sequence"/>
</dbReference>
<sequence length="199" mass="21475">MFVHIENERKRKFMPRRRTLSDEQLLAMVLALIHTEGPDAATFAAVAKASGLSGSTLVQRFATKAAMLRAALLYAWDRLDAETERLAGSVAKTPEGAVALLVGLSQDYGDDAAAYGEGLLVLREDFRDPVLRARGAAWGTALTAAIAQCFGSAKAPETIARLMLAQWQGSLTWWGFGAGGPVAAYVETELRRFLSAVKF</sequence>
<comment type="caution">
    <text evidence="4">The sequence shown here is derived from an EMBL/GenBank/DDBJ whole genome shotgun (WGS) entry which is preliminary data.</text>
</comment>
<dbReference type="AlphaFoldDB" id="A0A7W6QAT5"/>
<evidence type="ECO:0000313" key="5">
    <source>
        <dbReference type="Proteomes" id="UP000524492"/>
    </source>
</evidence>
<dbReference type="InterPro" id="IPR009057">
    <property type="entry name" value="Homeodomain-like_sf"/>
</dbReference>